<dbReference type="Pfam" id="PF02635">
    <property type="entry name" value="DsrE"/>
    <property type="match status" value="1"/>
</dbReference>
<name>A0AAU8A2G5_9BURK</name>
<dbReference type="SUPFAM" id="SSF75169">
    <property type="entry name" value="DsrEFH-like"/>
    <property type="match status" value="1"/>
</dbReference>
<feature type="signal peptide" evidence="1">
    <location>
        <begin position="1"/>
        <end position="21"/>
    </location>
</feature>
<protein>
    <submittedName>
        <fullName evidence="2">DsrE family protein</fullName>
    </submittedName>
</protein>
<dbReference type="AlphaFoldDB" id="A0AAU8A2G5"/>
<evidence type="ECO:0000313" key="2">
    <source>
        <dbReference type="EMBL" id="XCC57358.1"/>
    </source>
</evidence>
<dbReference type="InterPro" id="IPR003787">
    <property type="entry name" value="Sulphur_relay_DsrE/F-like"/>
</dbReference>
<feature type="chain" id="PRO_5043829292" evidence="1">
    <location>
        <begin position="22"/>
        <end position="136"/>
    </location>
</feature>
<proteinExistence type="predicted"/>
<gene>
    <name evidence="2" type="ORF">NKE59_07620</name>
</gene>
<evidence type="ECO:0000256" key="1">
    <source>
        <dbReference type="SAM" id="SignalP"/>
    </source>
</evidence>
<dbReference type="Gene3D" id="3.40.1260.10">
    <property type="entry name" value="DsrEFH-like"/>
    <property type="match status" value="1"/>
</dbReference>
<reference evidence="2" key="1">
    <citation type="submission" date="2022-06" db="EMBL/GenBank/DDBJ databases">
        <title>New Polynucleobacter species.</title>
        <authorList>
            <person name="Hahn M.W."/>
        </authorList>
    </citation>
    <scope>NUCLEOTIDE SEQUENCE</scope>
    <source>
        <strain evidence="2">UK-FUSCHL-C3</strain>
    </source>
</reference>
<accession>A0AAU8A2G5</accession>
<organism evidence="2">
    <name type="scientific">Polynucleobacter sp. UK-FUSCHL-C3</name>
    <dbReference type="NCBI Taxonomy" id="2955208"/>
    <lineage>
        <taxon>Bacteria</taxon>
        <taxon>Pseudomonadati</taxon>
        <taxon>Pseudomonadota</taxon>
        <taxon>Betaproteobacteria</taxon>
        <taxon>Burkholderiales</taxon>
        <taxon>Burkholderiaceae</taxon>
        <taxon>Polynucleobacter</taxon>
    </lineage>
</organism>
<keyword evidence="1" id="KW-0732">Signal</keyword>
<dbReference type="RefSeq" id="WP_353438388.1">
    <property type="nucleotide sequence ID" value="NZ_CP099959.1"/>
</dbReference>
<dbReference type="InterPro" id="IPR027396">
    <property type="entry name" value="DsrEFH-like"/>
</dbReference>
<dbReference type="EMBL" id="CP099959">
    <property type="protein sequence ID" value="XCC57358.1"/>
    <property type="molecule type" value="Genomic_DNA"/>
</dbReference>
<sequence>MNTLRIFILTVAVAVSFSVSAGPNDPLFVSLTTDEPHRARMALSFGKHHFDNGHPLSVFLSDKGVFIGVKSGAGKYAEQQTLLNDIMKAGGQVIMCPMCLRHYGLTESDLLPGVKMGSPKVTGDALFKDGTKTMSW</sequence>